<dbReference type="GO" id="GO:0005634">
    <property type="term" value="C:nucleus"/>
    <property type="evidence" value="ECO:0007669"/>
    <property type="project" value="UniProtKB-SubCell"/>
</dbReference>
<organism evidence="9 10">
    <name type="scientific">Vitis vinifera</name>
    <name type="common">Grape</name>
    <dbReference type="NCBI Taxonomy" id="29760"/>
    <lineage>
        <taxon>Eukaryota</taxon>
        <taxon>Viridiplantae</taxon>
        <taxon>Streptophyta</taxon>
        <taxon>Embryophyta</taxon>
        <taxon>Tracheophyta</taxon>
        <taxon>Spermatophyta</taxon>
        <taxon>Magnoliopsida</taxon>
        <taxon>eudicotyledons</taxon>
        <taxon>Gunneridae</taxon>
        <taxon>Pentapetalae</taxon>
        <taxon>rosids</taxon>
        <taxon>Vitales</taxon>
        <taxon>Vitaceae</taxon>
        <taxon>Viteae</taxon>
        <taxon>Vitis</taxon>
    </lineage>
</organism>
<keyword evidence="2 6" id="KW-0479">Metal-binding</keyword>
<comment type="function">
    <text evidence="6">Putative transcription activator involved in regulating light control of development.</text>
</comment>
<evidence type="ECO:0000256" key="5">
    <source>
        <dbReference type="PROSITE-ProRule" id="PRU00325"/>
    </source>
</evidence>
<evidence type="ECO:0000256" key="1">
    <source>
        <dbReference type="ARBA" id="ARBA00005889"/>
    </source>
</evidence>
<dbReference type="InterPro" id="IPR031052">
    <property type="entry name" value="FHY3/FAR1"/>
</dbReference>
<dbReference type="GO" id="GO:0008270">
    <property type="term" value="F:zinc ion binding"/>
    <property type="evidence" value="ECO:0007669"/>
    <property type="project" value="UniProtKB-UniRule"/>
</dbReference>
<dbReference type="AlphaFoldDB" id="A0A438FNY2"/>
<evidence type="ECO:0000256" key="7">
    <source>
        <dbReference type="SAM" id="MobiDB-lite"/>
    </source>
</evidence>
<comment type="caution">
    <text evidence="9">The sequence shown here is derived from an EMBL/GenBank/DDBJ whole genome shotgun (WGS) entry which is preliminary data.</text>
</comment>
<comment type="similarity">
    <text evidence="1 6">Belongs to the FHY3/FAR1 family.</text>
</comment>
<dbReference type="PROSITE" id="PS50966">
    <property type="entry name" value="ZF_SWIM"/>
    <property type="match status" value="1"/>
</dbReference>
<evidence type="ECO:0000313" key="9">
    <source>
        <dbReference type="EMBL" id="RVW61631.1"/>
    </source>
</evidence>
<reference evidence="9 10" key="1">
    <citation type="journal article" date="2018" name="PLoS Genet.">
        <title>Population sequencing reveals clonal diversity and ancestral inbreeding in the grapevine cultivar Chardonnay.</title>
        <authorList>
            <person name="Roach M.J."/>
            <person name="Johnson D.L."/>
            <person name="Bohlmann J."/>
            <person name="van Vuuren H.J."/>
            <person name="Jones S.J."/>
            <person name="Pretorius I.S."/>
            <person name="Schmidt S.A."/>
            <person name="Borneman A.R."/>
        </authorList>
    </citation>
    <scope>NUCLEOTIDE SEQUENCE [LARGE SCALE GENOMIC DNA]</scope>
    <source>
        <strain evidence="10">cv. Chardonnay</strain>
        <tissue evidence="9">Leaf</tissue>
    </source>
</reference>
<feature type="compositionally biased region" description="Polar residues" evidence="7">
    <location>
        <begin position="559"/>
        <end position="571"/>
    </location>
</feature>
<evidence type="ECO:0000259" key="8">
    <source>
        <dbReference type="PROSITE" id="PS50966"/>
    </source>
</evidence>
<proteinExistence type="inferred from homology"/>
<protein>
    <recommendedName>
        <fullName evidence="6">Protein FAR1-RELATED SEQUENCE</fullName>
    </recommendedName>
</protein>
<evidence type="ECO:0000256" key="6">
    <source>
        <dbReference type="RuleBase" id="RU367018"/>
    </source>
</evidence>
<dbReference type="Pfam" id="PF10551">
    <property type="entry name" value="MULE"/>
    <property type="match status" value="1"/>
</dbReference>
<dbReference type="InterPro" id="IPR006564">
    <property type="entry name" value="Znf_PMZ"/>
</dbReference>
<dbReference type="InterPro" id="IPR018289">
    <property type="entry name" value="MULE_transposase_dom"/>
</dbReference>
<feature type="domain" description="SWIM-type" evidence="8">
    <location>
        <begin position="430"/>
        <end position="466"/>
    </location>
</feature>
<evidence type="ECO:0000256" key="4">
    <source>
        <dbReference type="ARBA" id="ARBA00022833"/>
    </source>
</evidence>
<dbReference type="SMART" id="SM00575">
    <property type="entry name" value="ZnF_PMZ"/>
    <property type="match status" value="1"/>
</dbReference>
<dbReference type="PANTHER" id="PTHR31669">
    <property type="entry name" value="PROTEIN FAR1-RELATED SEQUENCE 10-RELATED"/>
    <property type="match status" value="1"/>
</dbReference>
<dbReference type="GO" id="GO:0006355">
    <property type="term" value="P:regulation of DNA-templated transcription"/>
    <property type="evidence" value="ECO:0007669"/>
    <property type="project" value="UniProtKB-UniRule"/>
</dbReference>
<evidence type="ECO:0000256" key="3">
    <source>
        <dbReference type="ARBA" id="ARBA00022771"/>
    </source>
</evidence>
<dbReference type="InterPro" id="IPR007527">
    <property type="entry name" value="Znf_SWIM"/>
</dbReference>
<sequence>MEEKFWDEIEAVVVWGELGVGGVKEFGEKGKVEVNLRVGNFDFGDIAGIIMDVGLIDENMEHYVGAVEVDSLPNEGGEVDGSEDPTEKELLTQDANGNEEPHVGMEFKSGDAAKTFYDEYAKRVGFSTRVNQSSLLNAMFKVERQDLDKWVVTKFVKEHSHSTITPNKVHYLRPRKQFSGAKKTMDQSYNDMDFSSNDDMDPSIDGNHIPIEISCVNRPVKNFMSASSARHSNRKRHLGDAQNLLDYFKKMQAEHPGFYYAAKSLPVPFAPFTGVNHHGHMVLFGCALLADESESSFIWLFKTWLAAMNDQPPVSITTDQDKVVSINLTETIEEFESSWSSIIDRQYEKALEHCFAKELEADFDTFGTTPVLKTPSPMEKQAANLYTRKIFSKFQEELVETFAYTANTIESDGAVSTFRVAKFDDQQKVYMVTLNVPEIIASCNCQMFEYSGILCRHVLTVFTVTNVLTLPSHYILKRWTRNAKVGVGSYDQGPELETPKSVTSRYNTICREAIKYAEEGAITAETYDVAMGAIREMGKKIAVMKKNVARVTPGGPRVSGSQEDSNKLPSSSASNLIPLLWPQQEEAKFKPLWNSSDTAPTVRLHQATRHTNTNDTGSLAPPADQLPLMAPVSFQHDDALPDNMVVLPYLKSMTWVMENKNSRPAKRLAVINLKLQDYSKAPLGETEVKFQLSKVTLEPMLRSMADIGEQLATPDSRVAVINLKVSYIFL</sequence>
<gene>
    <name evidence="9" type="primary">FRS3_2</name>
    <name evidence="9" type="ORF">CK203_064788</name>
</gene>
<feature type="region of interest" description="Disordered" evidence="7">
    <location>
        <begin position="551"/>
        <end position="571"/>
    </location>
</feature>
<keyword evidence="4 6" id="KW-0862">Zinc</keyword>
<evidence type="ECO:0000256" key="2">
    <source>
        <dbReference type="ARBA" id="ARBA00022723"/>
    </source>
</evidence>
<dbReference type="Proteomes" id="UP000288805">
    <property type="component" value="Unassembled WGS sequence"/>
</dbReference>
<accession>A0A438FNY2</accession>
<dbReference type="Pfam" id="PF04434">
    <property type="entry name" value="SWIM"/>
    <property type="match status" value="1"/>
</dbReference>
<name>A0A438FNY2_VITVI</name>
<dbReference type="PANTHER" id="PTHR31669:SF160">
    <property type="entry name" value="PROTEIN FAR1-RELATED SEQUENCE"/>
    <property type="match status" value="1"/>
</dbReference>
<evidence type="ECO:0000313" key="10">
    <source>
        <dbReference type="Proteomes" id="UP000288805"/>
    </source>
</evidence>
<comment type="subcellular location">
    <subcellularLocation>
        <location evidence="6">Nucleus</location>
    </subcellularLocation>
</comment>
<dbReference type="EMBL" id="QGNW01000821">
    <property type="protein sequence ID" value="RVW61631.1"/>
    <property type="molecule type" value="Genomic_DNA"/>
</dbReference>
<keyword evidence="6" id="KW-0539">Nucleus</keyword>
<keyword evidence="3 5" id="KW-0863">Zinc-finger</keyword>